<evidence type="ECO:0000256" key="2">
    <source>
        <dbReference type="ARBA" id="ARBA00002315"/>
    </source>
</evidence>
<comment type="caution">
    <text evidence="7">The sequence shown here is derived from an EMBL/GenBank/DDBJ whole genome shotgun (WGS) entry which is preliminary data.</text>
</comment>
<reference evidence="7 8" key="1">
    <citation type="submission" date="2018-06" db="EMBL/GenBank/DDBJ databases">
        <title>Combined omics and stable isotope probing to characterize newly discovered Mariana Back-Arc vent microbial communities.</title>
        <authorList>
            <person name="Trembath-Reichert E."/>
            <person name="Huber J.A."/>
        </authorList>
    </citation>
    <scope>NUCLEOTIDE SEQUENCE [LARGE SCALE GENOMIC DNA]</scope>
    <source>
        <strain evidence="7">MAG 151</strain>
    </source>
</reference>
<dbReference type="AlphaFoldDB" id="A0A432HAT3"/>
<sequence>MGSGTEHRVAVVIRGTGLGDCLSGSDPGDHFHSGIKPLKPAALGEKDEKSIRTTKLLNLFELEAKNNLALHPVNLERKSKRLLPANSILTREPGQVHAFPILKRPSGLGLSGICVTGDDTILGIAKVTGMDVCKTPEMTANLDTDLNKKFEITAKLLKQYGVVVLHIKGCDIAAHNRDAEKKKDFLERIDTELGRFLGKWPGKLRLCITADHTTWSKEGVHTDDPVPVLLHGHGIRADSIKEFDEIQALKGQLGRFRMYKLWEKFFA</sequence>
<dbReference type="Pfam" id="PF01676">
    <property type="entry name" value="Metalloenzyme"/>
    <property type="match status" value="1"/>
</dbReference>
<evidence type="ECO:0000256" key="5">
    <source>
        <dbReference type="ARBA" id="ARBA00023152"/>
    </source>
</evidence>
<evidence type="ECO:0000259" key="6">
    <source>
        <dbReference type="Pfam" id="PF01676"/>
    </source>
</evidence>
<evidence type="ECO:0000256" key="3">
    <source>
        <dbReference type="ARBA" id="ARBA00004921"/>
    </source>
</evidence>
<dbReference type="PANTHER" id="PTHR31209">
    <property type="entry name" value="COFACTOR-INDEPENDENT PHOSPHOGLYCERATE MUTASE"/>
    <property type="match status" value="1"/>
</dbReference>
<dbReference type="SUPFAM" id="SSF53649">
    <property type="entry name" value="Alkaline phosphatase-like"/>
    <property type="match status" value="1"/>
</dbReference>
<comment type="similarity">
    <text evidence="4">Belongs to the BPG-independent phosphoglycerate mutase family. A-PGAM subfamily.</text>
</comment>
<comment type="catalytic activity">
    <reaction evidence="1">
        <text>(2R)-2-phosphoglycerate = (2R)-3-phosphoglycerate</text>
        <dbReference type="Rhea" id="RHEA:15901"/>
        <dbReference type="ChEBI" id="CHEBI:58272"/>
        <dbReference type="ChEBI" id="CHEBI:58289"/>
        <dbReference type="EC" id="5.4.2.12"/>
    </reaction>
</comment>
<dbReference type="EMBL" id="QNZH01000012">
    <property type="protein sequence ID" value="RTZ93014.1"/>
    <property type="molecule type" value="Genomic_DNA"/>
</dbReference>
<protein>
    <recommendedName>
        <fullName evidence="6">Metalloenzyme domain-containing protein</fullName>
    </recommendedName>
</protein>
<organism evidence="7 8">
    <name type="scientific">SAR324 cluster bacterium</name>
    <dbReference type="NCBI Taxonomy" id="2024889"/>
    <lineage>
        <taxon>Bacteria</taxon>
        <taxon>Deltaproteobacteria</taxon>
        <taxon>SAR324 cluster</taxon>
    </lineage>
</organism>
<dbReference type="GO" id="GO:0004619">
    <property type="term" value="F:phosphoglycerate mutase activity"/>
    <property type="evidence" value="ECO:0007669"/>
    <property type="project" value="UniProtKB-EC"/>
</dbReference>
<dbReference type="GO" id="GO:0006096">
    <property type="term" value="P:glycolytic process"/>
    <property type="evidence" value="ECO:0007669"/>
    <property type="project" value="UniProtKB-KW"/>
</dbReference>
<comment type="function">
    <text evidence="2">Catalyzes the interconversion of 2-phosphoglycerate and 3-phosphoglycerate.</text>
</comment>
<keyword evidence="5" id="KW-0324">Glycolysis</keyword>
<dbReference type="InterPro" id="IPR017850">
    <property type="entry name" value="Alkaline_phosphatase_core_sf"/>
</dbReference>
<proteinExistence type="inferred from homology"/>
<accession>A0A432HAT3</accession>
<evidence type="ECO:0000313" key="8">
    <source>
        <dbReference type="Proteomes" id="UP000288322"/>
    </source>
</evidence>
<dbReference type="PANTHER" id="PTHR31209:SF0">
    <property type="entry name" value="METALLOENZYME DOMAIN-CONTAINING PROTEIN"/>
    <property type="match status" value="1"/>
</dbReference>
<evidence type="ECO:0000256" key="4">
    <source>
        <dbReference type="ARBA" id="ARBA00005524"/>
    </source>
</evidence>
<name>A0A432HAT3_9DELT</name>
<dbReference type="GO" id="GO:0046872">
    <property type="term" value="F:metal ion binding"/>
    <property type="evidence" value="ECO:0007669"/>
    <property type="project" value="InterPro"/>
</dbReference>
<gene>
    <name evidence="7" type="ORF">DSY93_00445</name>
</gene>
<comment type="pathway">
    <text evidence="3">Carbohydrate degradation.</text>
</comment>
<dbReference type="InterPro" id="IPR006124">
    <property type="entry name" value="Metalloenzyme"/>
</dbReference>
<feature type="domain" description="Metalloenzyme" evidence="6">
    <location>
        <begin position="83"/>
        <end position="255"/>
    </location>
</feature>
<dbReference type="Gene3D" id="3.40.720.10">
    <property type="entry name" value="Alkaline Phosphatase, subunit A"/>
    <property type="match status" value="1"/>
</dbReference>
<evidence type="ECO:0000256" key="1">
    <source>
        <dbReference type="ARBA" id="ARBA00000370"/>
    </source>
</evidence>
<dbReference type="InterPro" id="IPR004456">
    <property type="entry name" value="Pglycerate_mutase_ApgM"/>
</dbReference>
<evidence type="ECO:0000313" key="7">
    <source>
        <dbReference type="EMBL" id="RTZ93014.1"/>
    </source>
</evidence>
<dbReference type="Proteomes" id="UP000288322">
    <property type="component" value="Unassembled WGS sequence"/>
</dbReference>